<keyword evidence="2" id="KW-1185">Reference proteome</keyword>
<name>A0A811V4V8_CERCA</name>
<protein>
    <submittedName>
        <fullName evidence="1">(Mediterranean fruit fly) hypothetical protein</fullName>
    </submittedName>
</protein>
<sequence>MERKLTMLYLLADNSNNNNYRTKPRLESEKVHSHLPCTPVISPIVPHCNKARMFLQNEEFVEAQSVYIVEDFVKHGMVAAKGSICMITADAC</sequence>
<reference evidence="1" key="1">
    <citation type="submission" date="2020-11" db="EMBL/GenBank/DDBJ databases">
        <authorList>
            <person name="Whitehead M."/>
        </authorList>
    </citation>
    <scope>NUCLEOTIDE SEQUENCE</scope>
    <source>
        <strain evidence="1">EGII</strain>
    </source>
</reference>
<comment type="caution">
    <text evidence="1">The sequence shown here is derived from an EMBL/GenBank/DDBJ whole genome shotgun (WGS) entry which is preliminary data.</text>
</comment>
<dbReference type="Proteomes" id="UP000606786">
    <property type="component" value="Unassembled WGS sequence"/>
</dbReference>
<proteinExistence type="predicted"/>
<dbReference type="AlphaFoldDB" id="A0A811V4V8"/>
<accession>A0A811V4V8</accession>
<dbReference type="EMBL" id="CAJHJT010000034">
    <property type="protein sequence ID" value="CAD7004573.1"/>
    <property type="molecule type" value="Genomic_DNA"/>
</dbReference>
<evidence type="ECO:0000313" key="2">
    <source>
        <dbReference type="Proteomes" id="UP000606786"/>
    </source>
</evidence>
<evidence type="ECO:0000313" key="1">
    <source>
        <dbReference type="EMBL" id="CAD7004573.1"/>
    </source>
</evidence>
<organism evidence="1 2">
    <name type="scientific">Ceratitis capitata</name>
    <name type="common">Mediterranean fruit fly</name>
    <name type="synonym">Tephritis capitata</name>
    <dbReference type="NCBI Taxonomy" id="7213"/>
    <lineage>
        <taxon>Eukaryota</taxon>
        <taxon>Metazoa</taxon>
        <taxon>Ecdysozoa</taxon>
        <taxon>Arthropoda</taxon>
        <taxon>Hexapoda</taxon>
        <taxon>Insecta</taxon>
        <taxon>Pterygota</taxon>
        <taxon>Neoptera</taxon>
        <taxon>Endopterygota</taxon>
        <taxon>Diptera</taxon>
        <taxon>Brachycera</taxon>
        <taxon>Muscomorpha</taxon>
        <taxon>Tephritoidea</taxon>
        <taxon>Tephritidae</taxon>
        <taxon>Ceratitis</taxon>
        <taxon>Ceratitis</taxon>
    </lineage>
</organism>
<gene>
    <name evidence="1" type="ORF">CCAP1982_LOCUS12969</name>
</gene>